<keyword evidence="1" id="KW-0732">Signal</keyword>
<evidence type="ECO:0008006" key="4">
    <source>
        <dbReference type="Google" id="ProtNLM"/>
    </source>
</evidence>
<evidence type="ECO:0000313" key="3">
    <source>
        <dbReference type="Proteomes" id="UP001319104"/>
    </source>
</evidence>
<feature type="chain" id="PRO_5042913679" description="Secreted protein" evidence="1">
    <location>
        <begin position="23"/>
        <end position="78"/>
    </location>
</feature>
<protein>
    <recommendedName>
        <fullName evidence="4">Secreted protein</fullName>
    </recommendedName>
</protein>
<reference evidence="2 3" key="1">
    <citation type="submission" date="2021-05" db="EMBL/GenBank/DDBJ databases">
        <authorList>
            <person name="Zhang Z.D."/>
            <person name="Osman G."/>
        </authorList>
    </citation>
    <scope>NUCLEOTIDE SEQUENCE [LARGE SCALE GENOMIC DNA]</scope>
    <source>
        <strain evidence="2 3">KCTC 32217</strain>
    </source>
</reference>
<gene>
    <name evidence="2" type="ORF">KI659_18255</name>
</gene>
<dbReference type="Proteomes" id="UP001319104">
    <property type="component" value="Unassembled WGS sequence"/>
</dbReference>
<proteinExistence type="predicted"/>
<evidence type="ECO:0000313" key="2">
    <source>
        <dbReference type="EMBL" id="MBS9525969.1"/>
    </source>
</evidence>
<sequence length="78" mass="8582">MKRVIKNLPILGLALAASVAFAFNQPNNEAKFIPVPNGWMDISHLEEGEDYRCLSTGDCVYDAPNGNVIRNGTFTLIE</sequence>
<name>A0AAP2CLF4_9BACT</name>
<comment type="caution">
    <text evidence="2">The sequence shown here is derived from an EMBL/GenBank/DDBJ whole genome shotgun (WGS) entry which is preliminary data.</text>
</comment>
<dbReference type="EMBL" id="JAHCMY010000027">
    <property type="protein sequence ID" value="MBS9525969.1"/>
    <property type="molecule type" value="Genomic_DNA"/>
</dbReference>
<evidence type="ECO:0000256" key="1">
    <source>
        <dbReference type="SAM" id="SignalP"/>
    </source>
</evidence>
<accession>A0AAP2CLF4</accession>
<feature type="signal peptide" evidence="1">
    <location>
        <begin position="1"/>
        <end position="22"/>
    </location>
</feature>
<keyword evidence="3" id="KW-1185">Reference proteome</keyword>
<dbReference type="AlphaFoldDB" id="A0AAP2CLF4"/>
<organism evidence="2 3">
    <name type="scientific">Litoribacter ruber</name>
    <dbReference type="NCBI Taxonomy" id="702568"/>
    <lineage>
        <taxon>Bacteria</taxon>
        <taxon>Pseudomonadati</taxon>
        <taxon>Bacteroidota</taxon>
        <taxon>Cytophagia</taxon>
        <taxon>Cytophagales</taxon>
        <taxon>Cyclobacteriaceae</taxon>
        <taxon>Litoribacter</taxon>
    </lineage>
</organism>
<dbReference type="RefSeq" id="WP_213946826.1">
    <property type="nucleotide sequence ID" value="NZ_JAHCMY010000027.1"/>
</dbReference>